<dbReference type="GO" id="GO:0016846">
    <property type="term" value="F:carbon-sulfur lyase activity"/>
    <property type="evidence" value="ECO:0007669"/>
    <property type="project" value="InterPro"/>
</dbReference>
<keyword evidence="4" id="KW-0663">Pyridoxal phosphate</keyword>
<comment type="similarity">
    <text evidence="2">Belongs to the alliinase family.</text>
</comment>
<reference evidence="6 7" key="1">
    <citation type="journal article" date="2024" name="Plant J.">
        <title>Genome sequences and population genomics reveal climatic adaptation and genomic divergence between two closely related sweetgum species.</title>
        <authorList>
            <person name="Xu W.Q."/>
            <person name="Ren C.Q."/>
            <person name="Zhang X.Y."/>
            <person name="Comes H.P."/>
            <person name="Liu X.H."/>
            <person name="Li Y.G."/>
            <person name="Kettle C.J."/>
            <person name="Jalonen R."/>
            <person name="Gaisberger H."/>
            <person name="Ma Y.Z."/>
            <person name="Qiu Y.X."/>
        </authorList>
    </citation>
    <scope>NUCLEOTIDE SEQUENCE [LARGE SCALE GENOMIC DNA]</scope>
    <source>
        <strain evidence="6">Hangzhou</strain>
    </source>
</reference>
<organism evidence="6 7">
    <name type="scientific">Liquidambar formosana</name>
    <name type="common">Formosan gum</name>
    <dbReference type="NCBI Taxonomy" id="63359"/>
    <lineage>
        <taxon>Eukaryota</taxon>
        <taxon>Viridiplantae</taxon>
        <taxon>Streptophyta</taxon>
        <taxon>Embryophyta</taxon>
        <taxon>Tracheophyta</taxon>
        <taxon>Spermatophyta</taxon>
        <taxon>Magnoliopsida</taxon>
        <taxon>eudicotyledons</taxon>
        <taxon>Gunneridae</taxon>
        <taxon>Pentapetalae</taxon>
        <taxon>Saxifragales</taxon>
        <taxon>Altingiaceae</taxon>
        <taxon>Liquidambar</taxon>
    </lineage>
</organism>
<feature type="domain" description="Alliinase C-terminal" evidence="5">
    <location>
        <begin position="194"/>
        <end position="340"/>
    </location>
</feature>
<evidence type="ECO:0000313" key="6">
    <source>
        <dbReference type="EMBL" id="KAK9276991.1"/>
    </source>
</evidence>
<dbReference type="EMBL" id="JBBPBK010000010">
    <property type="protein sequence ID" value="KAK9276991.1"/>
    <property type="molecule type" value="Genomic_DNA"/>
</dbReference>
<dbReference type="SUPFAM" id="SSF53383">
    <property type="entry name" value="PLP-dependent transferases"/>
    <property type="match status" value="1"/>
</dbReference>
<evidence type="ECO:0000256" key="3">
    <source>
        <dbReference type="ARBA" id="ARBA00022576"/>
    </source>
</evidence>
<evidence type="ECO:0000256" key="4">
    <source>
        <dbReference type="ARBA" id="ARBA00022898"/>
    </source>
</evidence>
<protein>
    <recommendedName>
        <fullName evidence="5">Alliinase C-terminal domain-containing protein</fullName>
    </recommendedName>
</protein>
<name>A0AAP0RIK1_LIQFO</name>
<evidence type="ECO:0000313" key="7">
    <source>
        <dbReference type="Proteomes" id="UP001415857"/>
    </source>
</evidence>
<dbReference type="GO" id="GO:0006520">
    <property type="term" value="P:amino acid metabolic process"/>
    <property type="evidence" value="ECO:0007669"/>
    <property type="project" value="TreeGrafter"/>
</dbReference>
<gene>
    <name evidence="6" type="ORF">L1049_006530</name>
</gene>
<dbReference type="AlphaFoldDB" id="A0AAP0RIK1"/>
<dbReference type="GO" id="GO:0008483">
    <property type="term" value="F:transaminase activity"/>
    <property type="evidence" value="ECO:0007669"/>
    <property type="project" value="UniProtKB-KW"/>
</dbReference>
<keyword evidence="3" id="KW-0808">Transferase</keyword>
<evidence type="ECO:0000259" key="5">
    <source>
        <dbReference type="Pfam" id="PF04864"/>
    </source>
</evidence>
<dbReference type="PANTHER" id="PTHR43795:SF15">
    <property type="entry name" value="TRYPTOPHAN AMINOTRANSFERASE-RELATED PROTEIN 1"/>
    <property type="match status" value="1"/>
</dbReference>
<accession>A0AAP0RIK1</accession>
<dbReference type="InterPro" id="IPR015421">
    <property type="entry name" value="PyrdxlP-dep_Trfase_major"/>
</dbReference>
<comment type="caution">
    <text evidence="6">The sequence shown here is derived from an EMBL/GenBank/DDBJ whole genome shotgun (WGS) entry which is preliminary data.</text>
</comment>
<keyword evidence="7" id="KW-1185">Reference proteome</keyword>
<dbReference type="Gene3D" id="3.90.1150.10">
    <property type="entry name" value="Aspartate Aminotransferase, domain 1"/>
    <property type="match status" value="1"/>
</dbReference>
<dbReference type="Gene3D" id="2.10.25.30">
    <property type="entry name" value="EGF-like, alliinase"/>
    <property type="match status" value="1"/>
</dbReference>
<dbReference type="InterPro" id="IPR015422">
    <property type="entry name" value="PyrdxlP-dep_Trfase_small"/>
</dbReference>
<comment type="cofactor">
    <cofactor evidence="1">
        <name>pyridoxal 5'-phosphate</name>
        <dbReference type="ChEBI" id="CHEBI:597326"/>
    </cofactor>
</comment>
<dbReference type="InterPro" id="IPR015424">
    <property type="entry name" value="PyrdxlP-dep_Trfase"/>
</dbReference>
<evidence type="ECO:0000256" key="2">
    <source>
        <dbReference type="ARBA" id="ARBA00006312"/>
    </source>
</evidence>
<proteinExistence type="inferred from homology"/>
<dbReference type="Proteomes" id="UP001415857">
    <property type="component" value="Unassembled WGS sequence"/>
</dbReference>
<dbReference type="PANTHER" id="PTHR43795">
    <property type="entry name" value="BIFUNCTIONAL ASPARTATE AMINOTRANSFERASE AND GLUTAMATE/ASPARTATE-PREPHENATE AMINOTRANSFERASE-RELATED"/>
    <property type="match status" value="1"/>
</dbReference>
<dbReference type="Pfam" id="PF04864">
    <property type="entry name" value="Alliinase_C"/>
    <property type="match status" value="2"/>
</dbReference>
<keyword evidence="3" id="KW-0032">Aminotransferase</keyword>
<evidence type="ECO:0000256" key="1">
    <source>
        <dbReference type="ARBA" id="ARBA00001933"/>
    </source>
</evidence>
<dbReference type="Gene3D" id="3.40.640.10">
    <property type="entry name" value="Type I PLP-dependent aspartate aminotransferase-like (Major domain)"/>
    <property type="match status" value="2"/>
</dbReference>
<dbReference type="InterPro" id="IPR006948">
    <property type="entry name" value="Alliinase_C"/>
</dbReference>
<sequence length="342" mass="38096">MCATETAARVCKCSLTSDIASQPRSNGTTVNLSSDSVVNLDHGDPTMFESYWRKMGDKCTVVISGCQSLSYFSDMGNFCWFLEPALADAIKRLHRVVGNAVLEDRHLVVGTGSTQLYQAALYALSPPDEPNPTSVVSAVPYYSSYVEVTEYLRSGLYKWAGDARSFDKDGPYIELVTSPNNPDGVIRQPVVKRVSKSTGHAGSRIGWALVKDEGVARKMSKFIELNTIGVSKESQIRAAMIIGAISDGYKQFGTTDSEEQHYFFEYGQSLMAKRWEKLRAVVKSTGIFSLPEYPQEYCLFSAEFTEAHPAFAWLKCNDDIEDGQSFLREHKILTRSGRQFWS</sequence>
<feature type="domain" description="Alliinase C-terminal" evidence="5">
    <location>
        <begin position="38"/>
        <end position="193"/>
    </location>
</feature>
<dbReference type="InterPro" id="IPR050478">
    <property type="entry name" value="Ethylene_sulfur-biosynth"/>
</dbReference>
<dbReference type="InterPro" id="IPR037029">
    <property type="entry name" value="Alliinase_N_sf"/>
</dbReference>